<reference evidence="1" key="1">
    <citation type="submission" date="2023-03" db="EMBL/GenBank/DDBJ databases">
        <title>Massive genome expansion in bonnet fungi (Mycena s.s.) driven by repeated elements and novel gene families across ecological guilds.</title>
        <authorList>
            <consortium name="Lawrence Berkeley National Laboratory"/>
            <person name="Harder C.B."/>
            <person name="Miyauchi S."/>
            <person name="Viragh M."/>
            <person name="Kuo A."/>
            <person name="Thoen E."/>
            <person name="Andreopoulos B."/>
            <person name="Lu D."/>
            <person name="Skrede I."/>
            <person name="Drula E."/>
            <person name="Henrissat B."/>
            <person name="Morin E."/>
            <person name="Kohler A."/>
            <person name="Barry K."/>
            <person name="LaButti K."/>
            <person name="Morin E."/>
            <person name="Salamov A."/>
            <person name="Lipzen A."/>
            <person name="Mereny Z."/>
            <person name="Hegedus B."/>
            <person name="Baldrian P."/>
            <person name="Stursova M."/>
            <person name="Weitz H."/>
            <person name="Taylor A."/>
            <person name="Grigoriev I.V."/>
            <person name="Nagy L.G."/>
            <person name="Martin F."/>
            <person name="Kauserud H."/>
        </authorList>
    </citation>
    <scope>NUCLEOTIDE SEQUENCE</scope>
    <source>
        <strain evidence="1">CBHHK173m</strain>
    </source>
</reference>
<dbReference type="EMBL" id="JARJCN010000001">
    <property type="protein sequence ID" value="KAJ7104267.1"/>
    <property type="molecule type" value="Genomic_DNA"/>
</dbReference>
<protein>
    <submittedName>
        <fullName evidence="1">Uncharacterized protein</fullName>
    </submittedName>
</protein>
<dbReference type="Proteomes" id="UP001222325">
    <property type="component" value="Unassembled WGS sequence"/>
</dbReference>
<dbReference type="AlphaFoldDB" id="A0AAD6UJJ5"/>
<gene>
    <name evidence="1" type="ORF">B0H15DRAFT_809285</name>
</gene>
<keyword evidence="2" id="KW-1185">Reference proteome</keyword>
<comment type="caution">
    <text evidence="1">The sequence shown here is derived from an EMBL/GenBank/DDBJ whole genome shotgun (WGS) entry which is preliminary data.</text>
</comment>
<name>A0AAD6UJJ5_9AGAR</name>
<evidence type="ECO:0000313" key="2">
    <source>
        <dbReference type="Proteomes" id="UP001222325"/>
    </source>
</evidence>
<evidence type="ECO:0000313" key="1">
    <source>
        <dbReference type="EMBL" id="KAJ7104267.1"/>
    </source>
</evidence>
<accession>A0AAD6UJJ5</accession>
<feature type="non-terminal residue" evidence="1">
    <location>
        <position position="339"/>
    </location>
</feature>
<organism evidence="1 2">
    <name type="scientific">Mycena belliarum</name>
    <dbReference type="NCBI Taxonomy" id="1033014"/>
    <lineage>
        <taxon>Eukaryota</taxon>
        <taxon>Fungi</taxon>
        <taxon>Dikarya</taxon>
        <taxon>Basidiomycota</taxon>
        <taxon>Agaricomycotina</taxon>
        <taxon>Agaricomycetes</taxon>
        <taxon>Agaricomycetidae</taxon>
        <taxon>Agaricales</taxon>
        <taxon>Marasmiineae</taxon>
        <taxon>Mycenaceae</taxon>
        <taxon>Mycena</taxon>
    </lineage>
</organism>
<proteinExistence type="predicted"/>
<sequence>PIPLGLDELPAAVYFDAALHYVEQYPFNHEFYKYDSKARGPYSYTVDSEWKEKAREYLQACIKTFGSYDAAHEQQEFIRKIIFPCRWKLEELASEMLALVEFIRSETRTTSAVLTPMDIGLPGGPTVVDQVRMHDENCRLTGVGRVNSRATAEELMQRRKAKQATVSKLQVAHGLPFQMGKTSFAFVEALTGIKCKSWVADTIGNTFLAQPPWKADGQIIIRGRTGGGAPDLLGDDPGEFPDTPVRSRFNPAIADIEQKHFILRKFVGDIVWMCGGPEPFSDDDEDNDEDMVVSDINIDTLLEKLGSPGMDLVPREQETMFGSRMVLVRKDTVWDRVIT</sequence>